<comment type="caution">
    <text evidence="2">The sequence shown here is derived from an EMBL/GenBank/DDBJ whole genome shotgun (WGS) entry which is preliminary data.</text>
</comment>
<feature type="domain" description="Reverse transcriptase" evidence="1">
    <location>
        <begin position="92"/>
        <end position="197"/>
    </location>
</feature>
<name>A0A9R1X243_LACSA</name>
<sequence>MSLPKLINQLFRSIYMLEAIRLEAPISLEEAKVAVWAYGTEKALGPDRFTFKFIKQFWSLVSPDVMRFIRHFKDYGTLSRGCNSSFRHNILDGPLIINEICSWAKQIKRKVLFKFDFDKAFDSINWNYLDSVLDQMGFGSKWRAWIRGCLFSSRASIIMNRCDTKEFNISRGMRQGDPLSPFLFIIAMEGLNVALKTAGERVSIKVFNFQVQSEESHSHSKMFLGYVPQSLYNWVNILGCKAATLPFTYLGVPIGANMKLIKGWKPVIDKFKSKLSKWKSKTLNLPTYYMSLFLVPCGVVETPEKSVESFYGVVTKTRIKSTGWHGTKVLAPKEVGGHGVGSVRALNVGLIVRWWWRLKSESSSLWCQVISSINKLEGKSNDYLSNKQYCASFGEQLKVVSQLQWLWYLEEKLFSWCGVNVCSSYSVQDLLEFAESWGRCVKKRRRFLIICYGITEYLSISLSIQLKGWIVIKSSTYTWIKCRGKMGICSWDEWNVSPLCDFPVFCFLIRILVCMFCSCPATCLASDAT</sequence>
<gene>
    <name evidence="2" type="ORF">LSAT_V11C700368170</name>
</gene>
<accession>A0A9R1X243</accession>
<evidence type="ECO:0000313" key="3">
    <source>
        <dbReference type="Proteomes" id="UP000235145"/>
    </source>
</evidence>
<dbReference type="Proteomes" id="UP000235145">
    <property type="component" value="Unassembled WGS sequence"/>
</dbReference>
<dbReference type="InterPro" id="IPR043502">
    <property type="entry name" value="DNA/RNA_pol_sf"/>
</dbReference>
<dbReference type="Pfam" id="PF00078">
    <property type="entry name" value="RVT_1"/>
    <property type="match status" value="1"/>
</dbReference>
<protein>
    <recommendedName>
        <fullName evidence="1">Reverse transcriptase domain-containing protein</fullName>
    </recommendedName>
</protein>
<dbReference type="PANTHER" id="PTHR33116:SF79">
    <property type="entry name" value="REVERSE TRANSCRIPTASE DOMAIN, ZINC FINGER, CCHC-TYPE-RELATED"/>
    <property type="match status" value="1"/>
</dbReference>
<proteinExistence type="predicted"/>
<dbReference type="SUPFAM" id="SSF56672">
    <property type="entry name" value="DNA/RNA polymerases"/>
    <property type="match status" value="1"/>
</dbReference>
<keyword evidence="3" id="KW-1185">Reference proteome</keyword>
<evidence type="ECO:0000259" key="1">
    <source>
        <dbReference type="Pfam" id="PF00078"/>
    </source>
</evidence>
<dbReference type="InterPro" id="IPR000477">
    <property type="entry name" value="RT_dom"/>
</dbReference>
<organism evidence="2 3">
    <name type="scientific">Lactuca sativa</name>
    <name type="common">Garden lettuce</name>
    <dbReference type="NCBI Taxonomy" id="4236"/>
    <lineage>
        <taxon>Eukaryota</taxon>
        <taxon>Viridiplantae</taxon>
        <taxon>Streptophyta</taxon>
        <taxon>Embryophyta</taxon>
        <taxon>Tracheophyta</taxon>
        <taxon>Spermatophyta</taxon>
        <taxon>Magnoliopsida</taxon>
        <taxon>eudicotyledons</taxon>
        <taxon>Gunneridae</taxon>
        <taxon>Pentapetalae</taxon>
        <taxon>asterids</taxon>
        <taxon>campanulids</taxon>
        <taxon>Asterales</taxon>
        <taxon>Asteraceae</taxon>
        <taxon>Cichorioideae</taxon>
        <taxon>Cichorieae</taxon>
        <taxon>Lactucinae</taxon>
        <taxon>Lactuca</taxon>
    </lineage>
</organism>
<reference evidence="2 3" key="1">
    <citation type="journal article" date="2017" name="Nat. Commun.">
        <title>Genome assembly with in vitro proximity ligation data and whole-genome triplication in lettuce.</title>
        <authorList>
            <person name="Reyes-Chin-Wo S."/>
            <person name="Wang Z."/>
            <person name="Yang X."/>
            <person name="Kozik A."/>
            <person name="Arikit S."/>
            <person name="Song C."/>
            <person name="Xia L."/>
            <person name="Froenicke L."/>
            <person name="Lavelle D.O."/>
            <person name="Truco M.J."/>
            <person name="Xia R."/>
            <person name="Zhu S."/>
            <person name="Xu C."/>
            <person name="Xu H."/>
            <person name="Xu X."/>
            <person name="Cox K."/>
            <person name="Korf I."/>
            <person name="Meyers B.C."/>
            <person name="Michelmore R.W."/>
        </authorList>
    </citation>
    <scope>NUCLEOTIDE SEQUENCE [LARGE SCALE GENOMIC DNA]</scope>
    <source>
        <strain evidence="3">cv. Salinas</strain>
        <tissue evidence="2">Seedlings</tissue>
    </source>
</reference>
<dbReference type="EMBL" id="NBSK02000007">
    <property type="protein sequence ID" value="KAJ0197785.1"/>
    <property type="molecule type" value="Genomic_DNA"/>
</dbReference>
<dbReference type="AlphaFoldDB" id="A0A9R1X243"/>
<evidence type="ECO:0000313" key="2">
    <source>
        <dbReference type="EMBL" id="KAJ0197785.1"/>
    </source>
</evidence>
<dbReference type="PANTHER" id="PTHR33116">
    <property type="entry name" value="REVERSE TRANSCRIPTASE ZINC-BINDING DOMAIN-CONTAINING PROTEIN-RELATED-RELATED"/>
    <property type="match status" value="1"/>
</dbReference>